<dbReference type="Proteomes" id="UP000186594">
    <property type="component" value="Unassembled WGS sequence"/>
</dbReference>
<gene>
    <name evidence="2" type="ORF">NEOLI_001889</name>
</gene>
<name>A0A1U7LW04_NEOID</name>
<keyword evidence="3" id="KW-1185">Reference proteome</keyword>
<dbReference type="EMBL" id="LXFE01000141">
    <property type="protein sequence ID" value="OLL26860.1"/>
    <property type="molecule type" value="Genomic_DNA"/>
</dbReference>
<feature type="region of interest" description="Disordered" evidence="1">
    <location>
        <begin position="269"/>
        <end position="308"/>
    </location>
</feature>
<organism evidence="2 3">
    <name type="scientific">Neolecta irregularis (strain DAH-3)</name>
    <dbReference type="NCBI Taxonomy" id="1198029"/>
    <lineage>
        <taxon>Eukaryota</taxon>
        <taxon>Fungi</taxon>
        <taxon>Dikarya</taxon>
        <taxon>Ascomycota</taxon>
        <taxon>Taphrinomycotina</taxon>
        <taxon>Neolectales</taxon>
        <taxon>Neolectaceae</taxon>
        <taxon>Neolecta</taxon>
    </lineage>
</organism>
<feature type="region of interest" description="Disordered" evidence="1">
    <location>
        <begin position="59"/>
        <end position="81"/>
    </location>
</feature>
<proteinExistence type="predicted"/>
<comment type="caution">
    <text evidence="2">The sequence shown here is derived from an EMBL/GenBank/DDBJ whole genome shotgun (WGS) entry which is preliminary data.</text>
</comment>
<dbReference type="AlphaFoldDB" id="A0A1U7LW04"/>
<feature type="region of interest" description="Disordered" evidence="1">
    <location>
        <begin position="161"/>
        <end position="184"/>
    </location>
</feature>
<accession>A0A1U7LW04</accession>
<feature type="compositionally biased region" description="Basic and acidic residues" evidence="1">
    <location>
        <begin position="162"/>
        <end position="184"/>
    </location>
</feature>
<reference evidence="2 3" key="1">
    <citation type="submission" date="2016-04" db="EMBL/GenBank/DDBJ databases">
        <title>Evolutionary innovation and constraint leading to complex multicellularity in the Ascomycota.</title>
        <authorList>
            <person name="Cisse O."/>
            <person name="Nguyen A."/>
            <person name="Hewitt D.A."/>
            <person name="Jedd G."/>
            <person name="Stajich J.E."/>
        </authorList>
    </citation>
    <scope>NUCLEOTIDE SEQUENCE [LARGE SCALE GENOMIC DNA]</scope>
    <source>
        <strain evidence="2 3">DAH-3</strain>
    </source>
</reference>
<protein>
    <submittedName>
        <fullName evidence="2">Uncharacterized protein</fullName>
    </submittedName>
</protein>
<feature type="compositionally biased region" description="Polar residues" evidence="1">
    <location>
        <begin position="59"/>
        <end position="73"/>
    </location>
</feature>
<evidence type="ECO:0000313" key="3">
    <source>
        <dbReference type="Proteomes" id="UP000186594"/>
    </source>
</evidence>
<evidence type="ECO:0000313" key="2">
    <source>
        <dbReference type="EMBL" id="OLL26860.1"/>
    </source>
</evidence>
<sequence length="465" mass="51740">MDHEILAPDSDTEENHEQRKANVKFFKDKVLSGESISIFTAMLRGPFDINPYNRSKHTVSCTPASSTQESGVSRTKRKWRRREQDDAKISTYFAVGKEIRASTSKRTKLETLEADFSALQHIPAPTSNSVAGTISQPTLHESLDCPSSSLLPSFHFQKKVRLKGEESEDRTETASHDDDDRDASKTRKIRVAFSEDNLQTVLTESPIKAVVVPSEPFLIPTNGDCALSLSKLVQTQSGKQSVPREKSRSPWTSLVNNLALTSVHKVSSHHDSTVIPQSSPTPHPKFPLSAKTPSFVPGTSSSDPKQFKQKESVGIALILPPSPRDKVGDQDKPERTQMLNTQDELRAAQASLYEAFAQDVMPQAMLNSDTTFQGLSSPRKNDGFKTFETPHASPHEKADTLLLFTPQGKFEPDEILGEIKGYLETTRWDLMEEASKAFRNSLAEDNYQYHHGQQEEDDNLSTLSS</sequence>
<evidence type="ECO:0000256" key="1">
    <source>
        <dbReference type="SAM" id="MobiDB-lite"/>
    </source>
</evidence>